<dbReference type="Proteomes" id="UP001596368">
    <property type="component" value="Unassembled WGS sequence"/>
</dbReference>
<accession>A0ABD5XUS9</accession>
<proteinExistence type="predicted"/>
<evidence type="ECO:0000313" key="1">
    <source>
        <dbReference type="EMBL" id="MFC7137661.1"/>
    </source>
</evidence>
<comment type="caution">
    <text evidence="1">The sequence shown here is derived from an EMBL/GenBank/DDBJ whole genome shotgun (WGS) entry which is preliminary data.</text>
</comment>
<gene>
    <name evidence="1" type="ORF">ACFQRB_16770</name>
</gene>
<evidence type="ECO:0000313" key="2">
    <source>
        <dbReference type="Proteomes" id="UP001596368"/>
    </source>
</evidence>
<keyword evidence="2" id="KW-1185">Reference proteome</keyword>
<evidence type="ECO:0008006" key="3">
    <source>
        <dbReference type="Google" id="ProtNLM"/>
    </source>
</evidence>
<dbReference type="AlphaFoldDB" id="A0ABD5XUS9"/>
<sequence>MVEFGGNLPSESTREYRYRAGLGVLQVRLLRHSDKLTWADGWRDGEDTRLFAITGPENTGKTTLLSQSIKLFVDEEFRKLLWTLPDADLQNLPSTDVSQLQAAWAIDKYHHATKPGDNEYTNLVQQLPEARS</sequence>
<name>A0ABD5XUS9_9EURY</name>
<organism evidence="1 2">
    <name type="scientific">Halobaculum litoreum</name>
    <dbReference type="NCBI Taxonomy" id="3031998"/>
    <lineage>
        <taxon>Archaea</taxon>
        <taxon>Methanobacteriati</taxon>
        <taxon>Methanobacteriota</taxon>
        <taxon>Stenosarchaea group</taxon>
        <taxon>Halobacteria</taxon>
        <taxon>Halobacteriales</taxon>
        <taxon>Haloferacaceae</taxon>
        <taxon>Halobaculum</taxon>
    </lineage>
</organism>
<protein>
    <recommendedName>
        <fullName evidence="3">AAA domain-containing protein</fullName>
    </recommendedName>
</protein>
<reference evidence="1 2" key="1">
    <citation type="journal article" date="2019" name="Int. J. Syst. Evol. Microbiol.">
        <title>The Global Catalogue of Microorganisms (GCM) 10K type strain sequencing project: providing services to taxonomists for standard genome sequencing and annotation.</title>
        <authorList>
            <consortium name="The Broad Institute Genomics Platform"/>
            <consortium name="The Broad Institute Genome Sequencing Center for Infectious Disease"/>
            <person name="Wu L."/>
            <person name="Ma J."/>
        </authorList>
    </citation>
    <scope>NUCLEOTIDE SEQUENCE [LARGE SCALE GENOMIC DNA]</scope>
    <source>
        <strain evidence="1 2">DT92</strain>
    </source>
</reference>
<dbReference type="EMBL" id="JBHSZG010000002">
    <property type="protein sequence ID" value="MFC7137661.1"/>
    <property type="molecule type" value="Genomic_DNA"/>
</dbReference>